<evidence type="ECO:0000256" key="3">
    <source>
        <dbReference type="ARBA" id="ARBA00022475"/>
    </source>
</evidence>
<dbReference type="GO" id="GO:0005886">
    <property type="term" value="C:plasma membrane"/>
    <property type="evidence" value="ECO:0007669"/>
    <property type="project" value="UniProtKB-SubCell"/>
</dbReference>
<evidence type="ECO:0000256" key="7">
    <source>
        <dbReference type="SAM" id="Phobius"/>
    </source>
</evidence>
<comment type="similarity">
    <text evidence="2">Belongs to the CPA3 antiporters (TC 2.A.63) subunit C family.</text>
</comment>
<proteinExistence type="inferred from homology"/>
<dbReference type="InterPro" id="IPR039428">
    <property type="entry name" value="NUOK/Mnh_C1-like"/>
</dbReference>
<dbReference type="PANTHER" id="PTHR34583">
    <property type="entry name" value="ANTIPORTER SUBUNIT MNHC2-RELATED"/>
    <property type="match status" value="1"/>
</dbReference>
<comment type="subcellular location">
    <subcellularLocation>
        <location evidence="1">Cell membrane</location>
        <topology evidence="1">Multi-pass membrane protein</topology>
    </subcellularLocation>
</comment>
<gene>
    <name evidence="9" type="primary">mnhC1_1</name>
    <name evidence="9" type="ORF">SAMEA2297795_00488</name>
    <name evidence="8" type="ORF">SAMEA2297796_00137</name>
</gene>
<dbReference type="Proteomes" id="UP000095768">
    <property type="component" value="Unassembled WGS sequence"/>
</dbReference>
<keyword evidence="5 7" id="KW-1133">Transmembrane helix</keyword>
<keyword evidence="4 7" id="KW-0812">Transmembrane</keyword>
<dbReference type="NCBIfam" id="NF009303">
    <property type="entry name" value="PRK12660.1"/>
    <property type="match status" value="1"/>
</dbReference>
<evidence type="ECO:0000256" key="4">
    <source>
        <dbReference type="ARBA" id="ARBA00022692"/>
    </source>
</evidence>
<evidence type="ECO:0000313" key="11">
    <source>
        <dbReference type="Proteomes" id="UP000095768"/>
    </source>
</evidence>
<dbReference type="RefSeq" id="WP_069994287.1">
    <property type="nucleotide sequence ID" value="NZ_FMPG01000001.1"/>
</dbReference>
<organism evidence="9 11">
    <name type="scientific">Staphylococcus caeli</name>
    <dbReference type="NCBI Taxonomy" id="2201815"/>
    <lineage>
        <taxon>Bacteria</taxon>
        <taxon>Bacillati</taxon>
        <taxon>Bacillota</taxon>
        <taxon>Bacilli</taxon>
        <taxon>Bacillales</taxon>
        <taxon>Staphylococcaceae</taxon>
        <taxon>Staphylococcus</taxon>
    </lineage>
</organism>
<feature type="transmembrane region" description="Helical" evidence="7">
    <location>
        <begin position="6"/>
        <end position="21"/>
    </location>
</feature>
<dbReference type="OrthoDB" id="9799219at2"/>
<dbReference type="NCBIfam" id="NF006372">
    <property type="entry name" value="PRK08600.1"/>
    <property type="match status" value="1"/>
</dbReference>
<dbReference type="Pfam" id="PF00420">
    <property type="entry name" value="Oxidored_q2"/>
    <property type="match status" value="1"/>
</dbReference>
<evidence type="ECO:0000256" key="2">
    <source>
        <dbReference type="ARBA" id="ARBA00010388"/>
    </source>
</evidence>
<dbReference type="Proteomes" id="UP000095412">
    <property type="component" value="Unassembled WGS sequence"/>
</dbReference>
<sequence>MNLILLLVIGFLIFIGTYMILSVNLIRIVIGISIYTHAGNLIIMSMGKYNKNKVEPLIGEGSQNYVDPLLQAIVLTAIVIGFAMTAFLLVLVYRTYRVTKEDEIDVLRGDDDDDYE</sequence>
<evidence type="ECO:0000313" key="9">
    <source>
        <dbReference type="EMBL" id="SCS42121.1"/>
    </source>
</evidence>
<evidence type="ECO:0000256" key="1">
    <source>
        <dbReference type="ARBA" id="ARBA00004651"/>
    </source>
</evidence>
<keyword evidence="3" id="KW-1003">Cell membrane</keyword>
<dbReference type="EMBL" id="FMPI01000001">
    <property type="protein sequence ID" value="SCS24218.1"/>
    <property type="molecule type" value="Genomic_DNA"/>
</dbReference>
<evidence type="ECO:0000256" key="6">
    <source>
        <dbReference type="ARBA" id="ARBA00023136"/>
    </source>
</evidence>
<evidence type="ECO:0000313" key="10">
    <source>
        <dbReference type="Proteomes" id="UP000095412"/>
    </source>
</evidence>
<dbReference type="InterPro" id="IPR050601">
    <property type="entry name" value="CPA3_antiporter_subunitC"/>
</dbReference>
<dbReference type="PANTHER" id="PTHR34583:SF2">
    <property type="entry name" value="ANTIPORTER SUBUNIT MNHC2-RELATED"/>
    <property type="match status" value="1"/>
</dbReference>
<keyword evidence="10" id="KW-1185">Reference proteome</keyword>
<accession>A0A1D4HYB5</accession>
<reference evidence="9 11" key="2">
    <citation type="submission" date="2016-09" db="EMBL/GenBank/DDBJ databases">
        <authorList>
            <consortium name="Pathogen Informatics"/>
        </authorList>
    </citation>
    <scope>NUCLEOTIDE SEQUENCE [LARGE SCALE GENOMIC DNA]</scope>
    <source>
        <strain evidence="9 11">82B</strain>
    </source>
</reference>
<evidence type="ECO:0000313" key="8">
    <source>
        <dbReference type="EMBL" id="SCS24218.1"/>
    </source>
</evidence>
<name>A0A1D4HYB5_9STAP</name>
<feature type="transmembrane region" description="Helical" evidence="7">
    <location>
        <begin position="69"/>
        <end position="93"/>
    </location>
</feature>
<dbReference type="AlphaFoldDB" id="A0A1D4HYB5"/>
<dbReference type="EMBL" id="FMPG01000001">
    <property type="protein sequence ID" value="SCS42121.1"/>
    <property type="molecule type" value="Genomic_DNA"/>
</dbReference>
<dbReference type="Gene3D" id="1.10.287.3510">
    <property type="match status" value="1"/>
</dbReference>
<feature type="transmembrane region" description="Helical" evidence="7">
    <location>
        <begin position="28"/>
        <end position="49"/>
    </location>
</feature>
<evidence type="ECO:0000256" key="5">
    <source>
        <dbReference type="ARBA" id="ARBA00022989"/>
    </source>
</evidence>
<protein>
    <submittedName>
        <fullName evidence="9">Monovalent cation/H+ antiporter subunit C</fullName>
    </submittedName>
</protein>
<reference evidence="8 10" key="1">
    <citation type="submission" date="2016-09" db="EMBL/GenBank/DDBJ databases">
        <authorList>
            <consortium name="Pathogen Informatics"/>
            <person name="Sun Q."/>
            <person name="Inoue M."/>
        </authorList>
    </citation>
    <scope>NUCLEOTIDE SEQUENCE [LARGE SCALE GENOMIC DNA]</scope>
    <source>
        <strain evidence="8 10">82C</strain>
    </source>
</reference>
<keyword evidence="6 7" id="KW-0472">Membrane</keyword>